<accession>A0A2T7DUM6</accession>
<dbReference type="AlphaFoldDB" id="A0A2T7DUM6"/>
<gene>
    <name evidence="3" type="ORF">GQ55_4G028800</name>
</gene>
<reference evidence="3 4" key="1">
    <citation type="submission" date="2018-04" db="EMBL/GenBank/DDBJ databases">
        <title>WGS assembly of Panicum hallii var. hallii HAL2.</title>
        <authorList>
            <person name="Lovell J."/>
            <person name="Jenkins J."/>
            <person name="Lowry D."/>
            <person name="Mamidi S."/>
            <person name="Sreedasyam A."/>
            <person name="Weng X."/>
            <person name="Barry K."/>
            <person name="Bonette J."/>
            <person name="Campitelli B."/>
            <person name="Daum C."/>
            <person name="Gordon S."/>
            <person name="Gould B."/>
            <person name="Lipzen A."/>
            <person name="MacQueen A."/>
            <person name="Palacio-Mejia J."/>
            <person name="Plott C."/>
            <person name="Shakirov E."/>
            <person name="Shu S."/>
            <person name="Yoshinaga Y."/>
            <person name="Zane M."/>
            <person name="Rokhsar D."/>
            <person name="Grimwood J."/>
            <person name="Schmutz J."/>
            <person name="Juenger T."/>
        </authorList>
    </citation>
    <scope>NUCLEOTIDE SEQUENCE [LARGE SCALE GENOMIC DNA]</scope>
    <source>
        <strain evidence="4">cv. HAL2</strain>
    </source>
</reference>
<dbReference type="Proteomes" id="UP000244336">
    <property type="component" value="Chromosome 4"/>
</dbReference>
<keyword evidence="1" id="KW-1133">Transmembrane helix</keyword>
<organism evidence="3 4">
    <name type="scientific">Panicum hallii var. hallii</name>
    <dbReference type="NCBI Taxonomy" id="1504633"/>
    <lineage>
        <taxon>Eukaryota</taxon>
        <taxon>Viridiplantae</taxon>
        <taxon>Streptophyta</taxon>
        <taxon>Embryophyta</taxon>
        <taxon>Tracheophyta</taxon>
        <taxon>Spermatophyta</taxon>
        <taxon>Magnoliopsida</taxon>
        <taxon>Liliopsida</taxon>
        <taxon>Poales</taxon>
        <taxon>Poaceae</taxon>
        <taxon>PACMAD clade</taxon>
        <taxon>Panicoideae</taxon>
        <taxon>Panicodae</taxon>
        <taxon>Paniceae</taxon>
        <taxon>Panicinae</taxon>
        <taxon>Panicum</taxon>
        <taxon>Panicum sect. Panicum</taxon>
    </lineage>
</organism>
<name>A0A2T7DUM6_9POAL</name>
<sequence>MRDVLFVLLCFAFASSSSSDSSWFWFHLMVDPRRVAAMTKNMVRSSERRVLPRLAELKSSPSPTPPPLDPLLLFLVLSTLLVSFFFFNPHIMFWFLMDEKGCCHDDFFNLESRSLLDESGK</sequence>
<evidence type="ECO:0000313" key="3">
    <source>
        <dbReference type="EMBL" id="PUZ59285.1"/>
    </source>
</evidence>
<proteinExistence type="predicted"/>
<feature type="signal peptide" evidence="2">
    <location>
        <begin position="1"/>
        <end position="19"/>
    </location>
</feature>
<keyword evidence="1" id="KW-0812">Transmembrane</keyword>
<keyword evidence="2" id="KW-0732">Signal</keyword>
<evidence type="ECO:0000256" key="1">
    <source>
        <dbReference type="SAM" id="Phobius"/>
    </source>
</evidence>
<keyword evidence="1" id="KW-0472">Membrane</keyword>
<evidence type="ECO:0000313" key="4">
    <source>
        <dbReference type="Proteomes" id="UP000244336"/>
    </source>
</evidence>
<dbReference type="Gramene" id="PUZ59285">
    <property type="protein sequence ID" value="PUZ59285"/>
    <property type="gene ID" value="GQ55_4G028800"/>
</dbReference>
<protein>
    <submittedName>
        <fullName evidence="3">Uncharacterized protein</fullName>
    </submittedName>
</protein>
<feature type="transmembrane region" description="Helical" evidence="1">
    <location>
        <begin position="70"/>
        <end position="87"/>
    </location>
</feature>
<feature type="chain" id="PRO_5015469199" evidence="2">
    <location>
        <begin position="20"/>
        <end position="121"/>
    </location>
</feature>
<evidence type="ECO:0000256" key="2">
    <source>
        <dbReference type="SAM" id="SignalP"/>
    </source>
</evidence>
<keyword evidence="4" id="KW-1185">Reference proteome</keyword>
<dbReference type="EMBL" id="CM009752">
    <property type="protein sequence ID" value="PUZ59285.1"/>
    <property type="molecule type" value="Genomic_DNA"/>
</dbReference>